<dbReference type="KEGG" id="dfl:DFE_0434"/>
<protein>
    <submittedName>
        <fullName evidence="3">LppC family lipoprotein</fullName>
    </submittedName>
</protein>
<dbReference type="OrthoDB" id="5410879at2"/>
<sequence>MHLPSRLNMDSFACPRIARTGFFVPNTAPAPTPWQVMRQHQKHTAAITTRALAVLLVMALALVTGCAKRPVPTTPDAASGSPASSTATQADKAWEAEDHASSEVLNRRLLDRGGLTKTQQAMAWERLAVSAVNNGHGHVSLEALRKLTTLRPGSSDTWQWNEVYLRALILIGHPDQARLHMDSLLRDHQRPWELRFRAGLSLARDQWNERRYEQAMQTLERLYGASPAPAPVSQASLERAFLEELKITDRRTLDDLASIIPPESQWNFPYTIVRLEQARRFGQSTDTWPQAWQLLNNLSRLGNIADPSLVAMVASPLQQEQGVPGGGVALALPMSGPYAEIGWKVLRGVGAAQWEALTGGAQLNIRVINTEASDWIERIEALPSGFAIMGGPLRQDKFEALVNRGLTTKRPCFAFLPRLSGAVEGMDAWRFFSSPRDEARALVSLAVGETAINEFAVLYPQEPYGNRSSEVFMAEVEDWFGEVTAIGSYPPAQPTQWSKSVAPLLGVDSAIPEEEREPVAPPFQAIFVPDGWSQAKILIPQLFFYNEDRLLVLGPALWGQGLAKDENVEMNYFRTAVFPGPWWADNPAPGTSALRTALAADGLGAPDFWVALGYDFMRFAGMMPPLSSNFNPDSVNSALQIAAGFDWSMAPLVWDVAGRVQQELFLFRPTRKGIAPLDLELLNKRLEDTRKRHEQRVIANQEKRELDELKKLQEAQPDNEEVNQRLQLLLDTIEQRKAEENEQ</sequence>
<name>A0A2Z6AVB9_9BACT</name>
<reference evidence="3 4" key="1">
    <citation type="journal article" date="2018" name="Sci. Adv.">
        <title>Multi-heme cytochromes provide a pathway for survival in energy-limited environments.</title>
        <authorList>
            <person name="Deng X."/>
            <person name="Dohmae N."/>
            <person name="Nealson K.H."/>
            <person name="Hashimoto K."/>
            <person name="Okamoto A."/>
        </authorList>
    </citation>
    <scope>NUCLEOTIDE SEQUENCE [LARGE SCALE GENOMIC DNA]</scope>
    <source>
        <strain evidence="3 4">IS5</strain>
    </source>
</reference>
<organism evidence="3 4">
    <name type="scientific">Desulfovibrio ferrophilus</name>
    <dbReference type="NCBI Taxonomy" id="241368"/>
    <lineage>
        <taxon>Bacteria</taxon>
        <taxon>Pseudomonadati</taxon>
        <taxon>Thermodesulfobacteriota</taxon>
        <taxon>Desulfovibrionia</taxon>
        <taxon>Desulfovibrionales</taxon>
        <taxon>Desulfovibrionaceae</taxon>
        <taxon>Desulfovibrio</taxon>
    </lineage>
</organism>
<evidence type="ECO:0000313" key="4">
    <source>
        <dbReference type="Proteomes" id="UP000269883"/>
    </source>
</evidence>
<dbReference type="EMBL" id="AP017378">
    <property type="protein sequence ID" value="BBD07160.1"/>
    <property type="molecule type" value="Genomic_DNA"/>
</dbReference>
<keyword evidence="3" id="KW-0449">Lipoprotein</keyword>
<dbReference type="Proteomes" id="UP000269883">
    <property type="component" value="Chromosome"/>
</dbReference>
<accession>A0A2Z6AVB9</accession>
<evidence type="ECO:0000256" key="1">
    <source>
        <dbReference type="SAM" id="Coils"/>
    </source>
</evidence>
<dbReference type="CDD" id="cd06339">
    <property type="entry name" value="PBP1_YraM_LppC_lipoprotein-like"/>
    <property type="match status" value="1"/>
</dbReference>
<gene>
    <name evidence="3" type="ORF">DFE_0434</name>
</gene>
<feature type="coiled-coil region" evidence="1">
    <location>
        <begin position="683"/>
        <end position="743"/>
    </location>
</feature>
<dbReference type="SUPFAM" id="SSF53822">
    <property type="entry name" value="Periplasmic binding protein-like I"/>
    <property type="match status" value="1"/>
</dbReference>
<feature type="region of interest" description="Disordered" evidence="2">
    <location>
        <begin position="72"/>
        <end position="99"/>
    </location>
</feature>
<dbReference type="Gene3D" id="3.40.50.2300">
    <property type="match status" value="2"/>
</dbReference>
<proteinExistence type="predicted"/>
<feature type="compositionally biased region" description="Low complexity" evidence="2">
    <location>
        <begin position="74"/>
        <end position="88"/>
    </location>
</feature>
<keyword evidence="1" id="KW-0175">Coiled coil</keyword>
<dbReference type="InterPro" id="IPR028082">
    <property type="entry name" value="Peripla_BP_I"/>
</dbReference>
<evidence type="ECO:0000256" key="2">
    <source>
        <dbReference type="SAM" id="MobiDB-lite"/>
    </source>
</evidence>
<evidence type="ECO:0000313" key="3">
    <source>
        <dbReference type="EMBL" id="BBD07160.1"/>
    </source>
</evidence>
<keyword evidence="4" id="KW-1185">Reference proteome</keyword>
<dbReference type="AlphaFoldDB" id="A0A2Z6AVB9"/>